<evidence type="ECO:0000313" key="1">
    <source>
        <dbReference type="EMBL" id="MBW0517463.1"/>
    </source>
</evidence>
<evidence type="ECO:0000313" key="2">
    <source>
        <dbReference type="Proteomes" id="UP000765509"/>
    </source>
</evidence>
<dbReference type="EMBL" id="AVOT02025945">
    <property type="protein sequence ID" value="MBW0517463.1"/>
    <property type="molecule type" value="Genomic_DNA"/>
</dbReference>
<sequence>MNSHNFGFATETFNTFHPFTTEDLEALVPGILPTNRLRKSVWEWLTSNGQYKTLYHSPPALGDLLSAPASSCNHCKPTPADSVAFYSFLNGEVYLRLLEPQPKLFLRPKRKNPNFSNGSHGPYYLSPCNGFGCVIYPSK</sequence>
<organism evidence="1 2">
    <name type="scientific">Austropuccinia psidii MF-1</name>
    <dbReference type="NCBI Taxonomy" id="1389203"/>
    <lineage>
        <taxon>Eukaryota</taxon>
        <taxon>Fungi</taxon>
        <taxon>Dikarya</taxon>
        <taxon>Basidiomycota</taxon>
        <taxon>Pucciniomycotina</taxon>
        <taxon>Pucciniomycetes</taxon>
        <taxon>Pucciniales</taxon>
        <taxon>Sphaerophragmiaceae</taxon>
        <taxon>Austropuccinia</taxon>
    </lineage>
</organism>
<comment type="caution">
    <text evidence="1">The sequence shown here is derived from an EMBL/GenBank/DDBJ whole genome shotgun (WGS) entry which is preliminary data.</text>
</comment>
<gene>
    <name evidence="1" type="ORF">O181_057178</name>
</gene>
<dbReference type="Proteomes" id="UP000765509">
    <property type="component" value="Unassembled WGS sequence"/>
</dbReference>
<name>A0A9Q3HU81_9BASI</name>
<proteinExistence type="predicted"/>
<protein>
    <submittedName>
        <fullName evidence="1">Uncharacterized protein</fullName>
    </submittedName>
</protein>
<dbReference type="AlphaFoldDB" id="A0A9Q3HU81"/>
<keyword evidence="2" id="KW-1185">Reference proteome</keyword>
<accession>A0A9Q3HU81</accession>
<reference evidence="1" key="1">
    <citation type="submission" date="2021-03" db="EMBL/GenBank/DDBJ databases">
        <title>Draft genome sequence of rust myrtle Austropuccinia psidii MF-1, a brazilian biotype.</title>
        <authorList>
            <person name="Quecine M.C."/>
            <person name="Pachon D.M.R."/>
            <person name="Bonatelli M.L."/>
            <person name="Correr F.H."/>
            <person name="Franceschini L.M."/>
            <person name="Leite T.F."/>
            <person name="Margarido G.R.A."/>
            <person name="Almeida C.A."/>
            <person name="Ferrarezi J.A."/>
            <person name="Labate C.A."/>
        </authorList>
    </citation>
    <scope>NUCLEOTIDE SEQUENCE</scope>
    <source>
        <strain evidence="1">MF-1</strain>
    </source>
</reference>